<evidence type="ECO:0000313" key="1">
    <source>
        <dbReference type="EMBL" id="MBZ0158240.1"/>
    </source>
</evidence>
<gene>
    <name evidence="1" type="ORF">K8I29_18755</name>
</gene>
<protein>
    <submittedName>
        <fullName evidence="1">Uncharacterized protein</fullName>
    </submittedName>
</protein>
<reference evidence="1" key="2">
    <citation type="submission" date="2021-08" db="EMBL/GenBank/DDBJ databases">
        <authorList>
            <person name="Dalcin Martins P."/>
        </authorList>
    </citation>
    <scope>NUCLEOTIDE SEQUENCE</scope>
    <source>
        <strain evidence="1">MAG_39</strain>
    </source>
</reference>
<proteinExistence type="predicted"/>
<dbReference type="AlphaFoldDB" id="A0A953M3E3"/>
<name>A0A953M3E3_9BACT</name>
<dbReference type="EMBL" id="JAIOIV010000144">
    <property type="protein sequence ID" value="MBZ0158240.1"/>
    <property type="molecule type" value="Genomic_DNA"/>
</dbReference>
<comment type="caution">
    <text evidence="1">The sequence shown here is derived from an EMBL/GenBank/DDBJ whole genome shotgun (WGS) entry which is preliminary data.</text>
</comment>
<reference evidence="1" key="1">
    <citation type="journal article" date="2021" name="bioRxiv">
        <title>Unraveling nitrogen, sulfur and carbon metabolic pathways and microbial community transcriptional responses to substrate deprivation and toxicity stresses in a bioreactor mimicking anoxic brackish coastal sediment conditions.</title>
        <authorList>
            <person name="Martins P.D."/>
            <person name="Echeveste M.J."/>
            <person name="Arshad A."/>
            <person name="Kurth J."/>
            <person name="Ouboter H."/>
            <person name="Jetten M.S.M."/>
            <person name="Welte C.U."/>
        </authorList>
    </citation>
    <scope>NUCLEOTIDE SEQUENCE</scope>
    <source>
        <strain evidence="1">MAG_39</strain>
    </source>
</reference>
<organism evidence="1 2">
    <name type="scientific">Candidatus Nitrobium versatile</name>
    <dbReference type="NCBI Taxonomy" id="2884831"/>
    <lineage>
        <taxon>Bacteria</taxon>
        <taxon>Pseudomonadati</taxon>
        <taxon>Nitrospirota</taxon>
        <taxon>Nitrospiria</taxon>
        <taxon>Nitrospirales</taxon>
        <taxon>Nitrospiraceae</taxon>
        <taxon>Candidatus Nitrobium</taxon>
    </lineage>
</organism>
<evidence type="ECO:0000313" key="2">
    <source>
        <dbReference type="Proteomes" id="UP000705867"/>
    </source>
</evidence>
<sequence length="61" mass="6666">MGDRTIEGFITGLNPAAKKELLDGLIVALLSDLDEAEKKEMLATVLTGRKQSQQLTAMVEY</sequence>
<dbReference type="Proteomes" id="UP000705867">
    <property type="component" value="Unassembled WGS sequence"/>
</dbReference>
<accession>A0A953M3E3</accession>